<feature type="compositionally biased region" description="Basic and acidic residues" evidence="1">
    <location>
        <begin position="75"/>
        <end position="84"/>
    </location>
</feature>
<feature type="compositionally biased region" description="Gly residues" evidence="1">
    <location>
        <begin position="41"/>
        <end position="55"/>
    </location>
</feature>
<organism evidence="2 3">
    <name type="scientific">Leucobacter edaphi</name>
    <dbReference type="NCBI Taxonomy" id="2796472"/>
    <lineage>
        <taxon>Bacteria</taxon>
        <taxon>Bacillati</taxon>
        <taxon>Actinomycetota</taxon>
        <taxon>Actinomycetes</taxon>
        <taxon>Micrococcales</taxon>
        <taxon>Microbacteriaceae</taxon>
        <taxon>Leucobacter</taxon>
    </lineage>
</organism>
<evidence type="ECO:0000313" key="3">
    <source>
        <dbReference type="Proteomes" id="UP000618733"/>
    </source>
</evidence>
<accession>A0A934QDZ7</accession>
<feature type="compositionally biased region" description="Polar residues" evidence="1">
    <location>
        <begin position="64"/>
        <end position="73"/>
    </location>
</feature>
<evidence type="ECO:0000313" key="2">
    <source>
        <dbReference type="EMBL" id="MBK0421327.1"/>
    </source>
</evidence>
<dbReference type="EMBL" id="JAEHOI010000002">
    <property type="protein sequence ID" value="MBK0421327.1"/>
    <property type="molecule type" value="Genomic_DNA"/>
</dbReference>
<dbReference type="Proteomes" id="UP000618733">
    <property type="component" value="Unassembled WGS sequence"/>
</dbReference>
<keyword evidence="3" id="KW-1185">Reference proteome</keyword>
<protein>
    <submittedName>
        <fullName evidence="2">Uncharacterized protein</fullName>
    </submittedName>
</protein>
<comment type="caution">
    <text evidence="2">The sequence shown here is derived from an EMBL/GenBank/DDBJ whole genome shotgun (WGS) entry which is preliminary data.</text>
</comment>
<gene>
    <name evidence="2" type="ORF">JD292_04470</name>
</gene>
<dbReference type="AlphaFoldDB" id="A0A934QDZ7"/>
<dbReference type="RefSeq" id="WP_200131489.1">
    <property type="nucleotide sequence ID" value="NZ_JAEHOI010000002.1"/>
</dbReference>
<name>A0A934QDZ7_9MICO</name>
<reference evidence="2" key="1">
    <citation type="submission" date="2020-12" db="EMBL/GenBank/DDBJ databases">
        <title>Leucobacter sp. CAS2, isolated from Chromium sludge.</title>
        <authorList>
            <person name="Xu Z."/>
        </authorList>
    </citation>
    <scope>NUCLEOTIDE SEQUENCE</scope>
    <source>
        <strain evidence="2">CSA2</strain>
    </source>
</reference>
<feature type="region of interest" description="Disordered" evidence="1">
    <location>
        <begin position="36"/>
        <end position="104"/>
    </location>
</feature>
<proteinExistence type="predicted"/>
<sequence length="185" mass="18994">MTPYDSPDHEPRRSRLPARLIAGAGALVLAAGLAACAPEPGTGGGDSGKGKGGAGQTSEEQKGNSEGTGSWPEQNKPEVTEKQLELPASFPKDQFVIPDGAKIDDTGERSEGQWYLVLRAADRSAADTLWDQVVAKGGFTASNEAKTADGGRSAALSSPALSVDALTLPQSDGSVLLSFDISRAG</sequence>
<evidence type="ECO:0000256" key="1">
    <source>
        <dbReference type="SAM" id="MobiDB-lite"/>
    </source>
</evidence>